<feature type="transmembrane region" description="Helical" evidence="1">
    <location>
        <begin position="24"/>
        <end position="47"/>
    </location>
</feature>
<protein>
    <recommendedName>
        <fullName evidence="4">Pherophorin domain-containing protein</fullName>
    </recommendedName>
</protein>
<reference evidence="2" key="2">
    <citation type="submission" date="2024-10" db="UniProtKB">
        <authorList>
            <consortium name="EnsemblProtists"/>
        </authorList>
    </citation>
    <scope>IDENTIFICATION</scope>
</reference>
<evidence type="ECO:0000313" key="2">
    <source>
        <dbReference type="EnsemblProtists" id="EOD17366"/>
    </source>
</evidence>
<dbReference type="KEGG" id="ehx:EMIHUDRAFT_210024"/>
<organism evidence="2 3">
    <name type="scientific">Emiliania huxleyi (strain CCMP1516)</name>
    <dbReference type="NCBI Taxonomy" id="280463"/>
    <lineage>
        <taxon>Eukaryota</taxon>
        <taxon>Haptista</taxon>
        <taxon>Haptophyta</taxon>
        <taxon>Prymnesiophyceae</taxon>
        <taxon>Isochrysidales</taxon>
        <taxon>Noelaerhabdaceae</taxon>
        <taxon>Emiliania</taxon>
    </lineage>
</organism>
<dbReference type="HOGENOM" id="CLU_783976_0_0_1"/>
<name>A0A0D3J1I1_EMIH1</name>
<sequence length="354" mass="37117">MVARRVRPTVPEPAAIPISKRKELYVLAIFLWSLFLSGTFFAIGWVGNSINQNAAAMSPQSPPPASPPTAPPALLPLAVSNEKEWLIATSGICYDLTLAFAGGDVGPEAPGDTAAGFIAGIAFKYQPQTAVRFTDYPYHEANVINGSSETTALTSAMWSFKNIALLESNCSDVVGHSCSFGTIIFKVETHGVCTTSGSPCVEYTGNVSVATNSVEGLPLALRSFACQLFVDGASMKPGACSNFCQLIIQGGECSDENLFANDGVKVLPSNFVGFFRYKAPAGSYAPGAAVAVGAGGAVWAGMQADILGNLAGLAQNFMVGILNFVWGFSKGPISRVVWTRLQVSLHRQLAFGGG</sequence>
<evidence type="ECO:0000313" key="3">
    <source>
        <dbReference type="Proteomes" id="UP000013827"/>
    </source>
</evidence>
<keyword evidence="1" id="KW-0472">Membrane</keyword>
<evidence type="ECO:0008006" key="4">
    <source>
        <dbReference type="Google" id="ProtNLM"/>
    </source>
</evidence>
<dbReference type="EnsemblProtists" id="EOD17366">
    <property type="protein sequence ID" value="EOD17366"/>
    <property type="gene ID" value="EMIHUDRAFT_210024"/>
</dbReference>
<evidence type="ECO:0000256" key="1">
    <source>
        <dbReference type="SAM" id="Phobius"/>
    </source>
</evidence>
<dbReference type="PaxDb" id="2903-EOD17366"/>
<proteinExistence type="predicted"/>
<keyword evidence="1" id="KW-1133">Transmembrane helix</keyword>
<reference evidence="3" key="1">
    <citation type="journal article" date="2013" name="Nature">
        <title>Pan genome of the phytoplankton Emiliania underpins its global distribution.</title>
        <authorList>
            <person name="Read B.A."/>
            <person name="Kegel J."/>
            <person name="Klute M.J."/>
            <person name="Kuo A."/>
            <person name="Lefebvre S.C."/>
            <person name="Maumus F."/>
            <person name="Mayer C."/>
            <person name="Miller J."/>
            <person name="Monier A."/>
            <person name="Salamov A."/>
            <person name="Young J."/>
            <person name="Aguilar M."/>
            <person name="Claverie J.M."/>
            <person name="Frickenhaus S."/>
            <person name="Gonzalez K."/>
            <person name="Herman E.K."/>
            <person name="Lin Y.C."/>
            <person name="Napier J."/>
            <person name="Ogata H."/>
            <person name="Sarno A.F."/>
            <person name="Shmutz J."/>
            <person name="Schroeder D."/>
            <person name="de Vargas C."/>
            <person name="Verret F."/>
            <person name="von Dassow P."/>
            <person name="Valentin K."/>
            <person name="Van de Peer Y."/>
            <person name="Wheeler G."/>
            <person name="Dacks J.B."/>
            <person name="Delwiche C.F."/>
            <person name="Dyhrman S.T."/>
            <person name="Glockner G."/>
            <person name="John U."/>
            <person name="Richards T."/>
            <person name="Worden A.Z."/>
            <person name="Zhang X."/>
            <person name="Grigoriev I.V."/>
            <person name="Allen A.E."/>
            <person name="Bidle K."/>
            <person name="Borodovsky M."/>
            <person name="Bowler C."/>
            <person name="Brownlee C."/>
            <person name="Cock J.M."/>
            <person name="Elias M."/>
            <person name="Gladyshev V.N."/>
            <person name="Groth M."/>
            <person name="Guda C."/>
            <person name="Hadaegh A."/>
            <person name="Iglesias-Rodriguez M.D."/>
            <person name="Jenkins J."/>
            <person name="Jones B.M."/>
            <person name="Lawson T."/>
            <person name="Leese F."/>
            <person name="Lindquist E."/>
            <person name="Lobanov A."/>
            <person name="Lomsadze A."/>
            <person name="Malik S.B."/>
            <person name="Marsh M.E."/>
            <person name="Mackinder L."/>
            <person name="Mock T."/>
            <person name="Mueller-Roeber B."/>
            <person name="Pagarete A."/>
            <person name="Parker M."/>
            <person name="Probert I."/>
            <person name="Quesneville H."/>
            <person name="Raines C."/>
            <person name="Rensing S.A."/>
            <person name="Riano-Pachon D.M."/>
            <person name="Richier S."/>
            <person name="Rokitta S."/>
            <person name="Shiraiwa Y."/>
            <person name="Soanes D.M."/>
            <person name="van der Giezen M."/>
            <person name="Wahlund T.M."/>
            <person name="Williams B."/>
            <person name="Wilson W."/>
            <person name="Wolfe G."/>
            <person name="Wurch L.L."/>
        </authorList>
    </citation>
    <scope>NUCLEOTIDE SEQUENCE</scope>
</reference>
<dbReference type="Proteomes" id="UP000013827">
    <property type="component" value="Unassembled WGS sequence"/>
</dbReference>
<dbReference type="RefSeq" id="XP_005769795.1">
    <property type="nucleotide sequence ID" value="XM_005769738.1"/>
</dbReference>
<accession>A0A0D3J1I1</accession>
<keyword evidence="1" id="KW-0812">Transmembrane</keyword>
<dbReference type="AlphaFoldDB" id="A0A0D3J1I1"/>
<keyword evidence="3" id="KW-1185">Reference proteome</keyword>
<dbReference type="GeneID" id="17263516"/>